<keyword evidence="3" id="KW-1185">Reference proteome</keyword>
<comment type="caution">
    <text evidence="2">The sequence shown here is derived from an EMBL/GenBank/DDBJ whole genome shotgun (WGS) entry which is preliminary data.</text>
</comment>
<name>A0ABU8EX93_9GAMM</name>
<proteinExistence type="predicted"/>
<accession>A0ABU8EX93</accession>
<feature type="transmembrane region" description="Helical" evidence="1">
    <location>
        <begin position="21"/>
        <end position="41"/>
    </location>
</feature>
<reference evidence="2 3" key="1">
    <citation type="submission" date="2023-12" db="EMBL/GenBank/DDBJ databases">
        <title>Friends and Foes: Symbiotic and Algicidal bacterial influence on Karenia brevis blooms.</title>
        <authorList>
            <person name="Fei C."/>
            <person name="Mohamed A.R."/>
            <person name="Booker A."/>
            <person name="Arshad M."/>
            <person name="Klass S."/>
            <person name="Ahn S."/>
            <person name="Gilbert P.M."/>
            <person name="Heil C.A."/>
            <person name="Martinez J.M."/>
            <person name="Amin S.A."/>
        </authorList>
    </citation>
    <scope>NUCLEOTIDE SEQUENCE [LARGE SCALE GENOMIC DNA]</scope>
    <source>
        <strain evidence="2 3">CE15</strain>
    </source>
</reference>
<evidence type="ECO:0000313" key="3">
    <source>
        <dbReference type="Proteomes" id="UP001382455"/>
    </source>
</evidence>
<dbReference type="Proteomes" id="UP001382455">
    <property type="component" value="Unassembled WGS sequence"/>
</dbReference>
<keyword evidence="1" id="KW-0812">Transmembrane</keyword>
<protein>
    <submittedName>
        <fullName evidence="2">Uncharacterized protein</fullName>
    </submittedName>
</protein>
<evidence type="ECO:0000313" key="2">
    <source>
        <dbReference type="EMBL" id="MEI4551595.1"/>
    </source>
</evidence>
<dbReference type="EMBL" id="JBAWKS010000002">
    <property type="protein sequence ID" value="MEI4551595.1"/>
    <property type="molecule type" value="Genomic_DNA"/>
</dbReference>
<keyword evidence="1" id="KW-0472">Membrane</keyword>
<organism evidence="2 3">
    <name type="scientific">Pseudoalteromonas spongiae</name>
    <dbReference type="NCBI Taxonomy" id="298657"/>
    <lineage>
        <taxon>Bacteria</taxon>
        <taxon>Pseudomonadati</taxon>
        <taxon>Pseudomonadota</taxon>
        <taxon>Gammaproteobacteria</taxon>
        <taxon>Alteromonadales</taxon>
        <taxon>Pseudoalteromonadaceae</taxon>
        <taxon>Pseudoalteromonas</taxon>
    </lineage>
</organism>
<gene>
    <name evidence="2" type="ORF">WAE96_18105</name>
</gene>
<keyword evidence="1" id="KW-1133">Transmembrane helix</keyword>
<evidence type="ECO:0000256" key="1">
    <source>
        <dbReference type="SAM" id="Phobius"/>
    </source>
</evidence>
<dbReference type="RefSeq" id="WP_336436554.1">
    <property type="nucleotide sequence ID" value="NZ_JBAWKS010000002.1"/>
</dbReference>
<sequence length="42" mass="4650">MSDKPEKTEENKKSTLVKATLIGFIVGVGFMLTAVFVNFAMR</sequence>